<dbReference type="EMBL" id="FN653020">
    <property type="protein sequence ID" value="CBY22921.1"/>
    <property type="molecule type" value="Genomic_DNA"/>
</dbReference>
<protein>
    <recommendedName>
        <fullName evidence="4">39S ribosomal protein L10, mitochondrial</fullName>
    </recommendedName>
</protein>
<evidence type="ECO:0000313" key="2">
    <source>
        <dbReference type="EMBL" id="CBY22921.1"/>
    </source>
</evidence>
<reference evidence="2" key="1">
    <citation type="journal article" date="2010" name="Science">
        <title>Plasticity of animal genome architecture unmasked by rapid evolution of a pelagic tunicate.</title>
        <authorList>
            <person name="Denoeud F."/>
            <person name="Henriet S."/>
            <person name="Mungpakdee S."/>
            <person name="Aury J.M."/>
            <person name="Da Silva C."/>
            <person name="Brinkmann H."/>
            <person name="Mikhaleva J."/>
            <person name="Olsen L.C."/>
            <person name="Jubin C."/>
            <person name="Canestro C."/>
            <person name="Bouquet J.M."/>
            <person name="Danks G."/>
            <person name="Poulain J."/>
            <person name="Campsteijn C."/>
            <person name="Adamski M."/>
            <person name="Cross I."/>
            <person name="Yadetie F."/>
            <person name="Muffato M."/>
            <person name="Louis A."/>
            <person name="Butcher S."/>
            <person name="Tsagkogeorga G."/>
            <person name="Konrad A."/>
            <person name="Singh S."/>
            <person name="Jensen M.F."/>
            <person name="Cong E.H."/>
            <person name="Eikeseth-Otteraa H."/>
            <person name="Noel B."/>
            <person name="Anthouard V."/>
            <person name="Porcel B.M."/>
            <person name="Kachouri-Lafond R."/>
            <person name="Nishino A."/>
            <person name="Ugolini M."/>
            <person name="Chourrout P."/>
            <person name="Nishida H."/>
            <person name="Aasland R."/>
            <person name="Huzurbazar S."/>
            <person name="Westhof E."/>
            <person name="Delsuc F."/>
            <person name="Lehrach H."/>
            <person name="Reinhardt R."/>
            <person name="Weissenbach J."/>
            <person name="Roy S.W."/>
            <person name="Artiguenave F."/>
            <person name="Postlethwait J.H."/>
            <person name="Manak J.R."/>
            <person name="Thompson E.M."/>
            <person name="Jaillon O."/>
            <person name="Du Pasquier L."/>
            <person name="Boudinot P."/>
            <person name="Liberles D.A."/>
            <person name="Volff J.N."/>
            <person name="Philippe H."/>
            <person name="Lenhard B."/>
            <person name="Roest Crollius H."/>
            <person name="Wincker P."/>
            <person name="Chourrout D."/>
        </authorList>
    </citation>
    <scope>NUCLEOTIDE SEQUENCE [LARGE SCALE GENOMIC DNA]</scope>
</reference>
<evidence type="ECO:0000313" key="3">
    <source>
        <dbReference type="Proteomes" id="UP000001307"/>
    </source>
</evidence>
<dbReference type="Gene3D" id="3.30.70.1730">
    <property type="match status" value="1"/>
</dbReference>
<comment type="similarity">
    <text evidence="1">Belongs to the universal ribosomal protein uL10 family.</text>
</comment>
<evidence type="ECO:0000256" key="1">
    <source>
        <dbReference type="ARBA" id="ARBA00008889"/>
    </source>
</evidence>
<proteinExistence type="inferred from homology"/>
<organism evidence="2">
    <name type="scientific">Oikopleura dioica</name>
    <name type="common">Tunicate</name>
    <dbReference type="NCBI Taxonomy" id="34765"/>
    <lineage>
        <taxon>Eukaryota</taxon>
        <taxon>Metazoa</taxon>
        <taxon>Chordata</taxon>
        <taxon>Tunicata</taxon>
        <taxon>Appendicularia</taxon>
        <taxon>Copelata</taxon>
        <taxon>Oikopleuridae</taxon>
        <taxon>Oikopleura</taxon>
    </lineage>
</organism>
<dbReference type="AlphaFoldDB" id="E4X0N7"/>
<dbReference type="SUPFAM" id="SSF160369">
    <property type="entry name" value="Ribosomal protein L10-like"/>
    <property type="match status" value="1"/>
</dbReference>
<dbReference type="InterPro" id="IPR043141">
    <property type="entry name" value="Ribosomal_uL10-like_sf"/>
</dbReference>
<keyword evidence="3" id="KW-1185">Reference proteome</keyword>
<accession>E4X0N7</accession>
<gene>
    <name evidence="2" type="ORF">GSOID_T00014841001</name>
</gene>
<dbReference type="Proteomes" id="UP000001307">
    <property type="component" value="Unassembled WGS sequence"/>
</dbReference>
<dbReference type="OrthoDB" id="10359359at2759"/>
<dbReference type="InParanoid" id="E4X0N7"/>
<sequence length="302" mass="34543">MYRLGIRRSVPSALQTSARNYQVDSSHDMRTAHPRKYPIRRKNQRQRQLYMLHKEEVLLNEITQPHYPTEHRFPDYEAEMQHPYSTRHLEENEKLGEAIEATEVYGPDNITLRKCEEAFESTRAGFLGLVLMAGDPGDTMEDHIYYDEKFKFMKSGANILKFPDHIVHCLINTKRPDLKPIQQVLLGAEEGEESNLFFVTKNDKENLKKVLAAIDNHPYIVLMGGVIDDECYTARGILEWTKLSHEKELGEVLGLMSSPAQTLVSMLENSGSSELVRILDQSSRGTTDLLGQYLNDNASEDS</sequence>
<name>E4X0N7_OIKDI</name>
<evidence type="ECO:0008006" key="4">
    <source>
        <dbReference type="Google" id="ProtNLM"/>
    </source>
</evidence>